<evidence type="ECO:0000313" key="3">
    <source>
        <dbReference type="Proteomes" id="UP000823749"/>
    </source>
</evidence>
<protein>
    <submittedName>
        <fullName evidence="2">Uncharacterized protein</fullName>
    </submittedName>
</protein>
<proteinExistence type="predicted"/>
<feature type="compositionally biased region" description="Acidic residues" evidence="1">
    <location>
        <begin position="62"/>
        <end position="75"/>
    </location>
</feature>
<reference evidence="2" key="1">
    <citation type="submission" date="2020-08" db="EMBL/GenBank/DDBJ databases">
        <title>Plant Genome Project.</title>
        <authorList>
            <person name="Zhang R.-G."/>
        </authorList>
    </citation>
    <scope>NUCLEOTIDE SEQUENCE</scope>
    <source>
        <strain evidence="2">WSP0</strain>
        <tissue evidence="2">Leaf</tissue>
    </source>
</reference>
<comment type="caution">
    <text evidence="2">The sequence shown here is derived from an EMBL/GenBank/DDBJ whole genome shotgun (WGS) entry which is preliminary data.</text>
</comment>
<evidence type="ECO:0000256" key="1">
    <source>
        <dbReference type="SAM" id="MobiDB-lite"/>
    </source>
</evidence>
<organism evidence="2 3">
    <name type="scientific">Rhododendron griersonianum</name>
    <dbReference type="NCBI Taxonomy" id="479676"/>
    <lineage>
        <taxon>Eukaryota</taxon>
        <taxon>Viridiplantae</taxon>
        <taxon>Streptophyta</taxon>
        <taxon>Embryophyta</taxon>
        <taxon>Tracheophyta</taxon>
        <taxon>Spermatophyta</taxon>
        <taxon>Magnoliopsida</taxon>
        <taxon>eudicotyledons</taxon>
        <taxon>Gunneridae</taxon>
        <taxon>Pentapetalae</taxon>
        <taxon>asterids</taxon>
        <taxon>Ericales</taxon>
        <taxon>Ericaceae</taxon>
        <taxon>Ericoideae</taxon>
        <taxon>Rhodoreae</taxon>
        <taxon>Rhododendron</taxon>
    </lineage>
</organism>
<feature type="region of interest" description="Disordered" evidence="1">
    <location>
        <begin position="56"/>
        <end position="75"/>
    </location>
</feature>
<dbReference type="EMBL" id="JACTNZ010000002">
    <property type="protein sequence ID" value="KAG5561151.1"/>
    <property type="molecule type" value="Genomic_DNA"/>
</dbReference>
<sequence>MAIELKFGRLTSVISRHATSSSSEGDRIDGGFAVGVSVFLPLLLLPNHYSTDVDAANRDMDASDEDGDVEDVDVG</sequence>
<dbReference type="Proteomes" id="UP000823749">
    <property type="component" value="Chromosome 2"/>
</dbReference>
<gene>
    <name evidence="2" type="ORF">RHGRI_004236</name>
</gene>
<keyword evidence="3" id="KW-1185">Reference proteome</keyword>
<dbReference type="AlphaFoldDB" id="A0AAV6L8R3"/>
<evidence type="ECO:0000313" key="2">
    <source>
        <dbReference type="EMBL" id="KAG5561151.1"/>
    </source>
</evidence>
<name>A0AAV6L8R3_9ERIC</name>
<accession>A0AAV6L8R3</accession>